<dbReference type="AlphaFoldDB" id="A0A7J6VGZ9"/>
<comment type="caution">
    <text evidence="2">The sequence shown here is derived from an EMBL/GenBank/DDBJ whole genome shotgun (WGS) entry which is preliminary data.</text>
</comment>
<organism evidence="2 3">
    <name type="scientific">Thalictrum thalictroides</name>
    <name type="common">Rue-anemone</name>
    <name type="synonym">Anemone thalictroides</name>
    <dbReference type="NCBI Taxonomy" id="46969"/>
    <lineage>
        <taxon>Eukaryota</taxon>
        <taxon>Viridiplantae</taxon>
        <taxon>Streptophyta</taxon>
        <taxon>Embryophyta</taxon>
        <taxon>Tracheophyta</taxon>
        <taxon>Spermatophyta</taxon>
        <taxon>Magnoliopsida</taxon>
        <taxon>Ranunculales</taxon>
        <taxon>Ranunculaceae</taxon>
        <taxon>Thalictroideae</taxon>
        <taxon>Thalictrum</taxon>
    </lineage>
</organism>
<keyword evidence="3" id="KW-1185">Reference proteome</keyword>
<feature type="region of interest" description="Disordered" evidence="1">
    <location>
        <begin position="1"/>
        <end position="106"/>
    </location>
</feature>
<name>A0A7J6VGZ9_THATH</name>
<evidence type="ECO:0000256" key="1">
    <source>
        <dbReference type="SAM" id="MobiDB-lite"/>
    </source>
</evidence>
<accession>A0A7J6VGZ9</accession>
<feature type="non-terminal residue" evidence="2">
    <location>
        <position position="1"/>
    </location>
</feature>
<feature type="compositionally biased region" description="Basic and acidic residues" evidence="1">
    <location>
        <begin position="83"/>
        <end position="97"/>
    </location>
</feature>
<feature type="compositionally biased region" description="Basic and acidic residues" evidence="1">
    <location>
        <begin position="35"/>
        <end position="65"/>
    </location>
</feature>
<dbReference type="Proteomes" id="UP000554482">
    <property type="component" value="Unassembled WGS sequence"/>
</dbReference>
<protein>
    <submittedName>
        <fullName evidence="2">Uncharacterized protein</fullName>
    </submittedName>
</protein>
<proteinExistence type="predicted"/>
<reference evidence="2 3" key="1">
    <citation type="submission" date="2020-06" db="EMBL/GenBank/DDBJ databases">
        <title>Transcriptomic and genomic resources for Thalictrum thalictroides and T. hernandezii: Facilitating candidate gene discovery in an emerging model plant lineage.</title>
        <authorList>
            <person name="Arias T."/>
            <person name="Riano-Pachon D.M."/>
            <person name="Di Stilio V.S."/>
        </authorList>
    </citation>
    <scope>NUCLEOTIDE SEQUENCE [LARGE SCALE GENOMIC DNA]</scope>
    <source>
        <strain evidence="3">cv. WT478/WT964</strain>
        <tissue evidence="2">Leaves</tissue>
    </source>
</reference>
<evidence type="ECO:0000313" key="3">
    <source>
        <dbReference type="Proteomes" id="UP000554482"/>
    </source>
</evidence>
<feature type="compositionally biased region" description="Acidic residues" evidence="1">
    <location>
        <begin position="1"/>
        <end position="20"/>
    </location>
</feature>
<sequence length="106" mass="12005">ADEDQEDADERWDPDSDMEVDDRKPLSTNFQNTNVKREMIEPEPKELEDKERVGVPAEVTDRATEDVSCSKASDVAPMSIDEPISKVEPENVNKPSDHSVQMYTKP</sequence>
<evidence type="ECO:0000313" key="2">
    <source>
        <dbReference type="EMBL" id="KAF5184384.1"/>
    </source>
</evidence>
<dbReference type="EMBL" id="JABWDY010032185">
    <property type="protein sequence ID" value="KAF5184384.1"/>
    <property type="molecule type" value="Genomic_DNA"/>
</dbReference>
<gene>
    <name evidence="2" type="ORF">FRX31_026029</name>
</gene>